<dbReference type="GO" id="GO:0004185">
    <property type="term" value="F:serine-type carboxypeptidase activity"/>
    <property type="evidence" value="ECO:0000318"/>
    <property type="project" value="GO_Central"/>
</dbReference>
<name>D8RAD3_SELML</name>
<sequence>MLLDIALAFAADPQHLVQDLPGQPAVGFRHYAGQIQINATADRSLFYWFYEADHPNASSLPLVLWLNGGPGCSSIGAGALEEIGPFRVNATGTGLFLNPYSWNKDLAANFIFLEVPYNTGFSFTNLLSDDGFWTDNQTAVDSLLFLIEFLSKFSEYKQNEFYIAGESFAGHFIPTLASKIIGHNQQGDNPIKFKGFAIGNPSTDDLYDVPGNRETLFAHAVISEELYEGEKLYCNKPNATEEESMKCSNISLQIFILQLQVSPYNLYSVPTCNPCLDAVTNYLNLPEVQAALHVQTRPVRWTRCKSYLPIDKQRSMLPVYRDLFEHNLRIWIYSGDVDSVVSTLSTRRWLKALNLSVVTSWYGWGYPGEGIAYLGGRAEVYDSLTFASVRGAGHQVPRDKPGEALFLFKHFIAGTQLPPANDLLLVNRL</sequence>
<dbReference type="Proteomes" id="UP000001514">
    <property type="component" value="Unassembled WGS sequence"/>
</dbReference>
<dbReference type="KEGG" id="smo:SELMODRAFT_88483"/>
<evidence type="ECO:0000256" key="1">
    <source>
        <dbReference type="ARBA" id="ARBA00009431"/>
    </source>
</evidence>
<dbReference type="InterPro" id="IPR029058">
    <property type="entry name" value="AB_hydrolase_fold"/>
</dbReference>
<dbReference type="InterPro" id="IPR001563">
    <property type="entry name" value="Peptidase_S10"/>
</dbReference>
<evidence type="ECO:0000313" key="4">
    <source>
        <dbReference type="Proteomes" id="UP000001514"/>
    </source>
</evidence>
<accession>D8RAD3</accession>
<dbReference type="FunFam" id="3.40.50.1820:FF:000211">
    <property type="entry name" value="Carboxypeptidase"/>
    <property type="match status" value="1"/>
</dbReference>
<dbReference type="Gene3D" id="3.40.50.1820">
    <property type="entry name" value="alpha/beta hydrolase"/>
    <property type="match status" value="1"/>
</dbReference>
<dbReference type="MEROPS" id="S10.005"/>
<evidence type="ECO:0000313" key="3">
    <source>
        <dbReference type="EMBL" id="EFJ31310.1"/>
    </source>
</evidence>
<gene>
    <name evidence="3" type="primary">SCPLa3-2</name>
    <name evidence="3" type="ORF">SELMODRAFT_88483</name>
</gene>
<dbReference type="GO" id="GO:0006508">
    <property type="term" value="P:proteolysis"/>
    <property type="evidence" value="ECO:0007669"/>
    <property type="project" value="InterPro"/>
</dbReference>
<dbReference type="PANTHER" id="PTHR11802:SF489">
    <property type="entry name" value="CARBOXYPEPTIDASE"/>
    <property type="match status" value="1"/>
</dbReference>
<dbReference type="eggNOG" id="KOG1282">
    <property type="taxonomic scope" value="Eukaryota"/>
</dbReference>
<evidence type="ECO:0000256" key="2">
    <source>
        <dbReference type="ARBA" id="ARBA00023180"/>
    </source>
</evidence>
<reference evidence="3 4" key="1">
    <citation type="journal article" date="2011" name="Science">
        <title>The Selaginella genome identifies genetic changes associated with the evolution of vascular plants.</title>
        <authorList>
            <person name="Banks J.A."/>
            <person name="Nishiyama T."/>
            <person name="Hasebe M."/>
            <person name="Bowman J.L."/>
            <person name="Gribskov M."/>
            <person name="dePamphilis C."/>
            <person name="Albert V.A."/>
            <person name="Aono N."/>
            <person name="Aoyama T."/>
            <person name="Ambrose B.A."/>
            <person name="Ashton N.W."/>
            <person name="Axtell M.J."/>
            <person name="Barker E."/>
            <person name="Barker M.S."/>
            <person name="Bennetzen J.L."/>
            <person name="Bonawitz N.D."/>
            <person name="Chapple C."/>
            <person name="Cheng C."/>
            <person name="Correa L.G."/>
            <person name="Dacre M."/>
            <person name="DeBarry J."/>
            <person name="Dreyer I."/>
            <person name="Elias M."/>
            <person name="Engstrom E.M."/>
            <person name="Estelle M."/>
            <person name="Feng L."/>
            <person name="Finet C."/>
            <person name="Floyd S.K."/>
            <person name="Frommer W.B."/>
            <person name="Fujita T."/>
            <person name="Gramzow L."/>
            <person name="Gutensohn M."/>
            <person name="Harholt J."/>
            <person name="Hattori M."/>
            <person name="Heyl A."/>
            <person name="Hirai T."/>
            <person name="Hiwatashi Y."/>
            <person name="Ishikawa M."/>
            <person name="Iwata M."/>
            <person name="Karol K.G."/>
            <person name="Koehler B."/>
            <person name="Kolukisaoglu U."/>
            <person name="Kubo M."/>
            <person name="Kurata T."/>
            <person name="Lalonde S."/>
            <person name="Li K."/>
            <person name="Li Y."/>
            <person name="Litt A."/>
            <person name="Lyons E."/>
            <person name="Manning G."/>
            <person name="Maruyama T."/>
            <person name="Michael T.P."/>
            <person name="Mikami K."/>
            <person name="Miyazaki S."/>
            <person name="Morinaga S."/>
            <person name="Murata T."/>
            <person name="Mueller-Roeber B."/>
            <person name="Nelson D.R."/>
            <person name="Obara M."/>
            <person name="Oguri Y."/>
            <person name="Olmstead R.G."/>
            <person name="Onodera N."/>
            <person name="Petersen B.L."/>
            <person name="Pils B."/>
            <person name="Prigge M."/>
            <person name="Rensing S.A."/>
            <person name="Riano-Pachon D.M."/>
            <person name="Roberts A.W."/>
            <person name="Sato Y."/>
            <person name="Scheller H.V."/>
            <person name="Schulz B."/>
            <person name="Schulz C."/>
            <person name="Shakirov E.V."/>
            <person name="Shibagaki N."/>
            <person name="Shinohara N."/>
            <person name="Shippen D.E."/>
            <person name="Soerensen I."/>
            <person name="Sotooka R."/>
            <person name="Sugimoto N."/>
            <person name="Sugita M."/>
            <person name="Sumikawa N."/>
            <person name="Tanurdzic M."/>
            <person name="Theissen G."/>
            <person name="Ulvskov P."/>
            <person name="Wakazuki S."/>
            <person name="Weng J.K."/>
            <person name="Willats W.W."/>
            <person name="Wipf D."/>
            <person name="Wolf P.G."/>
            <person name="Yang L."/>
            <person name="Zimmer A.D."/>
            <person name="Zhu Q."/>
            <person name="Mitros T."/>
            <person name="Hellsten U."/>
            <person name="Loque D."/>
            <person name="Otillar R."/>
            <person name="Salamov A."/>
            <person name="Schmutz J."/>
            <person name="Shapiro H."/>
            <person name="Lindquist E."/>
            <person name="Lucas S."/>
            <person name="Rokhsar D."/>
            <person name="Grigoriev I.V."/>
        </authorList>
    </citation>
    <scope>NUCLEOTIDE SEQUENCE [LARGE SCALE GENOMIC DNA]</scope>
</reference>
<keyword evidence="4" id="KW-1185">Reference proteome</keyword>
<dbReference type="PRINTS" id="PR00724">
    <property type="entry name" value="CRBOXYPTASEC"/>
</dbReference>
<dbReference type="SUPFAM" id="SSF53474">
    <property type="entry name" value="alpha/beta-Hydrolases"/>
    <property type="match status" value="1"/>
</dbReference>
<dbReference type="HOGENOM" id="CLU_008523_13_0_1"/>
<keyword evidence="3" id="KW-0378">Hydrolase</keyword>
<keyword evidence="3" id="KW-0645">Protease</keyword>
<dbReference type="Pfam" id="PF00450">
    <property type="entry name" value="Peptidase_S10"/>
    <property type="match status" value="1"/>
</dbReference>
<organism evidence="4">
    <name type="scientific">Selaginella moellendorffii</name>
    <name type="common">Spikemoss</name>
    <dbReference type="NCBI Taxonomy" id="88036"/>
    <lineage>
        <taxon>Eukaryota</taxon>
        <taxon>Viridiplantae</taxon>
        <taxon>Streptophyta</taxon>
        <taxon>Embryophyta</taxon>
        <taxon>Tracheophyta</taxon>
        <taxon>Lycopodiopsida</taxon>
        <taxon>Selaginellales</taxon>
        <taxon>Selaginellaceae</taxon>
        <taxon>Selaginella</taxon>
    </lineage>
</organism>
<dbReference type="AlphaFoldDB" id="D8RAD3"/>
<protein>
    <submittedName>
        <fullName evidence="3">Serine carboxypeptidase-like enzyme</fullName>
    </submittedName>
</protein>
<dbReference type="InParanoid" id="D8RAD3"/>
<keyword evidence="2" id="KW-0325">Glycoprotein</keyword>
<dbReference type="EMBL" id="GL377574">
    <property type="protein sequence ID" value="EFJ31310.1"/>
    <property type="molecule type" value="Genomic_DNA"/>
</dbReference>
<dbReference type="Gramene" id="EFJ31310">
    <property type="protein sequence ID" value="EFJ31310"/>
    <property type="gene ID" value="SELMODRAFT_88483"/>
</dbReference>
<dbReference type="PROSITE" id="PS00560">
    <property type="entry name" value="CARBOXYPEPT_SER_HIS"/>
    <property type="match status" value="1"/>
</dbReference>
<keyword evidence="3" id="KW-0121">Carboxypeptidase</keyword>
<dbReference type="InterPro" id="IPR033124">
    <property type="entry name" value="Ser_caboxypep_his_AS"/>
</dbReference>
<proteinExistence type="inferred from homology"/>
<dbReference type="PANTHER" id="PTHR11802">
    <property type="entry name" value="SERINE PROTEASE FAMILY S10 SERINE CARBOXYPEPTIDASE"/>
    <property type="match status" value="1"/>
</dbReference>
<comment type="similarity">
    <text evidence="1">Belongs to the peptidase S10 family.</text>
</comment>